<protein>
    <recommendedName>
        <fullName evidence="3">RRM domain-containing protein</fullName>
    </recommendedName>
</protein>
<feature type="region of interest" description="Disordered" evidence="2">
    <location>
        <begin position="802"/>
        <end position="843"/>
    </location>
</feature>
<dbReference type="InterPro" id="IPR000504">
    <property type="entry name" value="RRM_dom"/>
</dbReference>
<dbReference type="PANTHER" id="PTHR15744">
    <property type="entry name" value="BLOM7"/>
    <property type="match status" value="1"/>
</dbReference>
<feature type="region of interest" description="Disordered" evidence="2">
    <location>
        <begin position="466"/>
        <end position="675"/>
    </location>
</feature>
<dbReference type="SUPFAM" id="SSF54928">
    <property type="entry name" value="RNA-binding domain, RBD"/>
    <property type="match status" value="1"/>
</dbReference>
<dbReference type="InParanoid" id="A0A0G4FA59"/>
<dbReference type="PANTHER" id="PTHR15744:SF0">
    <property type="entry name" value="KH HOMOLOGY DOMAIN-CONTAINING PROTEIN 4"/>
    <property type="match status" value="1"/>
</dbReference>
<dbReference type="OrthoDB" id="377772at2759"/>
<feature type="compositionally biased region" description="Low complexity" evidence="2">
    <location>
        <begin position="584"/>
        <end position="601"/>
    </location>
</feature>
<dbReference type="Pfam" id="PF00076">
    <property type="entry name" value="RRM_1"/>
    <property type="match status" value="1"/>
</dbReference>
<feature type="domain" description="RRM" evidence="3">
    <location>
        <begin position="19"/>
        <end position="93"/>
    </location>
</feature>
<dbReference type="PROSITE" id="PS50102">
    <property type="entry name" value="RRM"/>
    <property type="match status" value="1"/>
</dbReference>
<dbReference type="Gene3D" id="3.30.1370.10">
    <property type="entry name" value="K Homology domain, type 1"/>
    <property type="match status" value="1"/>
</dbReference>
<proteinExistence type="predicted"/>
<dbReference type="GO" id="GO:0003723">
    <property type="term" value="F:RNA binding"/>
    <property type="evidence" value="ECO:0007669"/>
    <property type="project" value="UniProtKB-UniRule"/>
</dbReference>
<dbReference type="SUPFAM" id="SSF54791">
    <property type="entry name" value="Eukaryotic type KH-domain (KH-domain type I)"/>
    <property type="match status" value="1"/>
</dbReference>
<dbReference type="EMBL" id="CDMY01000394">
    <property type="protein sequence ID" value="CEM09181.1"/>
    <property type="molecule type" value="Genomic_DNA"/>
</dbReference>
<keyword evidence="5" id="KW-1185">Reference proteome</keyword>
<dbReference type="InterPro" id="IPR012677">
    <property type="entry name" value="Nucleotide-bd_a/b_plait_sf"/>
</dbReference>
<feature type="region of interest" description="Disordered" evidence="2">
    <location>
        <begin position="696"/>
        <end position="787"/>
    </location>
</feature>
<dbReference type="GO" id="GO:0005634">
    <property type="term" value="C:nucleus"/>
    <property type="evidence" value="ECO:0007669"/>
    <property type="project" value="InterPro"/>
</dbReference>
<feature type="compositionally biased region" description="Basic and acidic residues" evidence="2">
    <location>
        <begin position="125"/>
        <end position="139"/>
    </location>
</feature>
<feature type="compositionally biased region" description="Polar residues" evidence="2">
    <location>
        <begin position="755"/>
        <end position="768"/>
    </location>
</feature>
<feature type="compositionally biased region" description="Gly residues" evidence="2">
    <location>
        <begin position="663"/>
        <end position="672"/>
    </location>
</feature>
<feature type="compositionally biased region" description="Low complexity" evidence="2">
    <location>
        <begin position="609"/>
        <end position="624"/>
    </location>
</feature>
<gene>
    <name evidence="4" type="ORF">Vbra_21279</name>
</gene>
<evidence type="ECO:0000256" key="2">
    <source>
        <dbReference type="SAM" id="MobiDB-lite"/>
    </source>
</evidence>
<dbReference type="Pfam" id="PF22675">
    <property type="entry name" value="KH-I_KHDC4-BBP"/>
    <property type="match status" value="1"/>
</dbReference>
<dbReference type="AlphaFoldDB" id="A0A0G4FA59"/>
<reference evidence="4 5" key="1">
    <citation type="submission" date="2014-11" db="EMBL/GenBank/DDBJ databases">
        <authorList>
            <person name="Zhu J."/>
            <person name="Qi W."/>
            <person name="Song R."/>
        </authorList>
    </citation>
    <scope>NUCLEOTIDE SEQUENCE [LARGE SCALE GENOMIC DNA]</scope>
</reference>
<dbReference type="InterPro" id="IPR036612">
    <property type="entry name" value="KH_dom_type_1_sf"/>
</dbReference>
<dbReference type="VEuPathDB" id="CryptoDB:Vbra_21279"/>
<dbReference type="Proteomes" id="UP000041254">
    <property type="component" value="Unassembled WGS sequence"/>
</dbReference>
<evidence type="ECO:0000259" key="3">
    <source>
        <dbReference type="PROSITE" id="PS50102"/>
    </source>
</evidence>
<feature type="compositionally biased region" description="Low complexity" evidence="2">
    <location>
        <begin position="653"/>
        <end position="662"/>
    </location>
</feature>
<feature type="compositionally biased region" description="Low complexity" evidence="2">
    <location>
        <begin position="466"/>
        <end position="504"/>
    </location>
</feature>
<evidence type="ECO:0000313" key="5">
    <source>
        <dbReference type="Proteomes" id="UP000041254"/>
    </source>
</evidence>
<name>A0A0G4FA59_VITBC</name>
<organism evidence="4 5">
    <name type="scientific">Vitrella brassicaformis (strain CCMP3155)</name>
    <dbReference type="NCBI Taxonomy" id="1169540"/>
    <lineage>
        <taxon>Eukaryota</taxon>
        <taxon>Sar</taxon>
        <taxon>Alveolata</taxon>
        <taxon>Colpodellida</taxon>
        <taxon>Vitrellaceae</taxon>
        <taxon>Vitrella</taxon>
    </lineage>
</organism>
<dbReference type="CDD" id="cd00590">
    <property type="entry name" value="RRM_SF"/>
    <property type="match status" value="1"/>
</dbReference>
<dbReference type="InterPro" id="IPR031121">
    <property type="entry name" value="RIK/BLOM7"/>
</dbReference>
<keyword evidence="1" id="KW-0694">RNA-binding</keyword>
<feature type="compositionally biased region" description="Low complexity" evidence="2">
    <location>
        <begin position="104"/>
        <end position="115"/>
    </location>
</feature>
<evidence type="ECO:0000313" key="4">
    <source>
        <dbReference type="EMBL" id="CEM09181.1"/>
    </source>
</evidence>
<feature type="compositionally biased region" description="Low complexity" evidence="2">
    <location>
        <begin position="710"/>
        <end position="733"/>
    </location>
</feature>
<dbReference type="Gene3D" id="3.30.70.330">
    <property type="match status" value="1"/>
</dbReference>
<feature type="region of interest" description="Disordered" evidence="2">
    <location>
        <begin position="100"/>
        <end position="156"/>
    </location>
</feature>
<sequence length="950" mass="100916">MTQNTTRVSRPSPPADPSKAVVVSVEPRDVCTVSESDIHTIFGRFGTVEGVVADRGFAIVVFDSPQTAQQAQRQLHGQKLLADGHLRVVPLRDIAQVLSPPMEPTHTTSSATPAPHAAPLPLPAPDRDAHSHAHTRDGSPTHSSASHDSATRDDHHTVASDALDLPWMCLQQMQQQWRQPDDRNVTMSTTMSMADEGCLAEWGASASGQLHGHGGGNPLLTAVAAQLGLNHPSTLVGTGLLANMNTATYNTLMQQVTRGKLTKAAADRLEYAWAAASILKPPFGGGAGVNTESFPDTLCPSFRKYTCKFPIGIPQDTQFDVSSRIIGHKGGNMKRVIENSHYMTKLRLRGRGSDDTDDLFNTGEPVEPLHLCVSCPNYQGYRKACDLVAELVNAAHEQYLLWCHERSMPLPPTRLQVVCWEQRGLTQKLRKFFFWPSKLIASTTGTADTTAPGTLADDQRQLQQHPLPTTTTTPAAAAAAAASAAGLEAPPGRPSPSVVRQSSPHTSPLFGLPPILHLVSEGQKTTTDGQTQQLDVVVPDWPTDGPDGGETADTEASALPVKKVCAPPPVHKSGARSSSERVWSCSASTHSSHGSGNSPTNRTAPPGFSTTSDRSTSSSPSFSTLHEPPHPPQPMDLTAPRASSFKDDDKQVGAGENSSSGASGAGAPGGGWASKPFFAKEIQDDLDFFAKLHVLSQQGASRHSHSKVIKPPSTTAAAAATHTAPPTRTDTPDVPVPHPPPKVTSTKAVPPLMARSNTGISEASSTTGPPRPNSAASTPGVGPLAQPASRPFVLSELLGEGGVSTRASTRPPSPPQHPVAPLAPAVPVPPRRKDKAALKKQQQASALYLMQHLPAPRQPQPHHPYLHDTIDPSAAMTFTPQQQQHHHHHHQQGFDTPSYHHMAMAMGDQYMSGSSMAGDAEAWPEWAGGYGGGGPYGASHASYTHPWSMQ</sequence>
<dbReference type="InterPro" id="IPR055256">
    <property type="entry name" value="KH_1_KHDC4/BBP-like"/>
</dbReference>
<feature type="compositionally biased region" description="Low complexity" evidence="2">
    <location>
        <begin position="522"/>
        <end position="533"/>
    </location>
</feature>
<dbReference type="InterPro" id="IPR035979">
    <property type="entry name" value="RBD_domain_sf"/>
</dbReference>
<accession>A0A0G4FA59</accession>
<evidence type="ECO:0000256" key="1">
    <source>
        <dbReference type="PROSITE-ProRule" id="PRU00176"/>
    </source>
</evidence>